<dbReference type="Pfam" id="PF00120">
    <property type="entry name" value="Gln-synt_C"/>
    <property type="match status" value="1"/>
</dbReference>
<evidence type="ECO:0000256" key="3">
    <source>
        <dbReference type="RuleBase" id="RU000384"/>
    </source>
</evidence>
<dbReference type="InterPro" id="IPR008146">
    <property type="entry name" value="Gln_synth_cat_dom"/>
</dbReference>
<protein>
    <recommendedName>
        <fullName evidence="1">Glutamine synthetase</fullName>
    </recommendedName>
</protein>
<comment type="caution">
    <text evidence="6">The sequence shown here is derived from an EMBL/GenBank/DDBJ whole genome shotgun (WGS) entry which is preliminary data.</text>
</comment>
<dbReference type="GO" id="GO:0006542">
    <property type="term" value="P:glutamine biosynthetic process"/>
    <property type="evidence" value="ECO:0007669"/>
    <property type="project" value="InterPro"/>
</dbReference>
<dbReference type="InterPro" id="IPR014746">
    <property type="entry name" value="Gln_synth/guanido_kin_cat_dom"/>
</dbReference>
<dbReference type="OrthoDB" id="3364440at2759"/>
<comment type="similarity">
    <text evidence="2 3">Belongs to the glutamine synthetase family.</text>
</comment>
<proteinExistence type="inferred from homology"/>
<dbReference type="SUPFAM" id="SSF55931">
    <property type="entry name" value="Glutamine synthetase/guanido kinase"/>
    <property type="match status" value="1"/>
</dbReference>
<evidence type="ECO:0000313" key="7">
    <source>
        <dbReference type="Proteomes" id="UP000481861"/>
    </source>
</evidence>
<dbReference type="PANTHER" id="PTHR43383">
    <property type="entry name" value="NODULIN 6"/>
    <property type="match status" value="1"/>
</dbReference>
<dbReference type="Proteomes" id="UP000481861">
    <property type="component" value="Unassembled WGS sequence"/>
</dbReference>
<name>A0A7C8IE80_9PLEO</name>
<dbReference type="Gene3D" id="3.30.590.10">
    <property type="entry name" value="Glutamine synthetase/guanido kinase, catalytic domain"/>
    <property type="match status" value="1"/>
</dbReference>
<reference evidence="6 7" key="1">
    <citation type="submission" date="2020-01" db="EMBL/GenBank/DDBJ databases">
        <authorList>
            <consortium name="DOE Joint Genome Institute"/>
            <person name="Haridas S."/>
            <person name="Albert R."/>
            <person name="Binder M."/>
            <person name="Bloem J."/>
            <person name="Labutti K."/>
            <person name="Salamov A."/>
            <person name="Andreopoulos B."/>
            <person name="Baker S.E."/>
            <person name="Barry K."/>
            <person name="Bills G."/>
            <person name="Bluhm B.H."/>
            <person name="Cannon C."/>
            <person name="Castanera R."/>
            <person name="Culley D.E."/>
            <person name="Daum C."/>
            <person name="Ezra D."/>
            <person name="Gonzalez J.B."/>
            <person name="Henrissat B."/>
            <person name="Kuo A."/>
            <person name="Liang C."/>
            <person name="Lipzen A."/>
            <person name="Lutzoni F."/>
            <person name="Magnuson J."/>
            <person name="Mondo S."/>
            <person name="Nolan M."/>
            <person name="Ohm R."/>
            <person name="Pangilinan J."/>
            <person name="Park H.-J.H."/>
            <person name="Ramirez L."/>
            <person name="Alfaro M."/>
            <person name="Sun H."/>
            <person name="Tritt A."/>
            <person name="Yoshinaga Y."/>
            <person name="Zwiers L.-H.L."/>
            <person name="Turgeon B.G."/>
            <person name="Goodwin S.B."/>
            <person name="Spatafora J.W."/>
            <person name="Crous P.W."/>
            <person name="Grigoriev I.V."/>
        </authorList>
    </citation>
    <scope>NUCLEOTIDE SEQUENCE [LARGE SCALE GENOMIC DNA]</scope>
    <source>
        <strain evidence="6 7">CBS 611.86</strain>
    </source>
</reference>
<feature type="compositionally biased region" description="Pro residues" evidence="4">
    <location>
        <begin position="447"/>
        <end position="456"/>
    </location>
</feature>
<dbReference type="PANTHER" id="PTHR43383:SF2">
    <property type="entry name" value="AMIDOHYDROLASE 2 FAMILY PROTEIN"/>
    <property type="match status" value="1"/>
</dbReference>
<sequence>MDLPAPLLKPAMEQVRHVVNNFPIIDNHAHNLILPTHLDTVPFESITSEAQGRALRDTFKSLPHIRASRQLRQLFELSDDANWEDVLQQRIEWLRSDPERLNAKCFEGVYSLLIDDGLAGPEKVHPYEWHDHLTKAPTKRIVRIETVAESIVEEILRDARDSDLDDPNYLTDTWIQFTDTFEREIQEAVQDSRVAGFKTVICYRSGLDIEPDYTIAAREVGHPFERYIERATRKRKFRIERKALNDYLVLRTLEILSEQLPHQPAFSKPLQLHTGLGDNDISLLQSNPAYLQPLIENYASVPFVLLHSAYPYTREAGYLATVYKHVYLDVGEVFPTVSRDGQKTILRQSLELVPGSKLLYSSDGHWFPETYWLANKQFREVWLDLLTEYVQKEDVTAHQAIAMTKDILFNNANTLYSLGYHVDFVDLPDNPQNTIAYHTKSESQSPYQPPPFPPPSRSGDYDPATIFLPQSPPVAVETNSPYQVPLFPPPPIVPRVYDEQVFDAFMQQNPDVKFVYVQWLDYMATIRCRILPIKQFDRLIRSGDRIGISRGNIGTLQNDGITPVVNPVGQIYVEPDLRSLRRTHDKNDPSSATVFSFWRDEAGYPIPECPRTNLETLVNELQYNHGISLLCGFEIEVTFLTRNTDPLTSKDEPYKPITTTHAWGTLTPEQWMQVPMLTQIATSLDTMGIELQQFHAESGAGQYEFVLAPLPPLLAIDALIQARQAIAQIAALHNLRATLHPSPFPGTGTGAHTHISLNPPDHDMQFFVGGVLRHLPALCAFTMPAADSYARVVDDRWSGGTWVAWGTQNREAPLRRVGPGRWELRCVDGLANMYIAVAAVLAAGLLGLARNEAEFTEKDLHVNPAKLSEGDRAVLGVRERMPRGVEEALQRLGEDGELVERLGGGFVGDWVKMKGWEGEMLGKMGEAEKRAWMVERY</sequence>
<dbReference type="PROSITE" id="PS51987">
    <property type="entry name" value="GS_CATALYTIC"/>
    <property type="match status" value="1"/>
</dbReference>
<accession>A0A7C8IE80</accession>
<keyword evidence="7" id="KW-1185">Reference proteome</keyword>
<dbReference type="GO" id="GO:0004356">
    <property type="term" value="F:glutamine synthetase activity"/>
    <property type="evidence" value="ECO:0007669"/>
    <property type="project" value="InterPro"/>
</dbReference>
<evidence type="ECO:0000256" key="4">
    <source>
        <dbReference type="SAM" id="MobiDB-lite"/>
    </source>
</evidence>
<feature type="domain" description="GS catalytic" evidence="5">
    <location>
        <begin position="610"/>
        <end position="937"/>
    </location>
</feature>
<dbReference type="InterPro" id="IPR032466">
    <property type="entry name" value="Metal_Hydrolase"/>
</dbReference>
<dbReference type="Gene3D" id="3.20.20.140">
    <property type="entry name" value="Metal-dependent hydrolases"/>
    <property type="match status" value="1"/>
</dbReference>
<dbReference type="AlphaFoldDB" id="A0A7C8IE80"/>
<dbReference type="SUPFAM" id="SSF51556">
    <property type="entry name" value="Metallo-dependent hydrolases"/>
    <property type="match status" value="1"/>
</dbReference>
<evidence type="ECO:0000256" key="1">
    <source>
        <dbReference type="ARBA" id="ARBA00021364"/>
    </source>
</evidence>
<evidence type="ECO:0000313" key="6">
    <source>
        <dbReference type="EMBL" id="KAF2870947.1"/>
    </source>
</evidence>
<gene>
    <name evidence="6" type="ORF">BDV95DRAFT_637251</name>
</gene>
<dbReference type="InterPro" id="IPR036651">
    <property type="entry name" value="Gln_synt_N_sf"/>
</dbReference>
<feature type="region of interest" description="Disordered" evidence="4">
    <location>
        <begin position="438"/>
        <end position="461"/>
    </location>
</feature>
<dbReference type="SMART" id="SM01230">
    <property type="entry name" value="Gln-synt_C"/>
    <property type="match status" value="1"/>
</dbReference>
<dbReference type="EMBL" id="JAADJZ010000012">
    <property type="protein sequence ID" value="KAF2870947.1"/>
    <property type="molecule type" value="Genomic_DNA"/>
</dbReference>
<dbReference type="Pfam" id="PF04909">
    <property type="entry name" value="Amidohydro_2"/>
    <property type="match status" value="1"/>
</dbReference>
<organism evidence="6 7">
    <name type="scientific">Massariosphaeria phaeospora</name>
    <dbReference type="NCBI Taxonomy" id="100035"/>
    <lineage>
        <taxon>Eukaryota</taxon>
        <taxon>Fungi</taxon>
        <taxon>Dikarya</taxon>
        <taxon>Ascomycota</taxon>
        <taxon>Pezizomycotina</taxon>
        <taxon>Dothideomycetes</taxon>
        <taxon>Pleosporomycetidae</taxon>
        <taxon>Pleosporales</taxon>
        <taxon>Pleosporales incertae sedis</taxon>
        <taxon>Massariosphaeria</taxon>
    </lineage>
</organism>
<dbReference type="Gene3D" id="3.10.20.70">
    <property type="entry name" value="Glutamine synthetase, N-terminal domain"/>
    <property type="match status" value="1"/>
</dbReference>
<dbReference type="GO" id="GO:0016787">
    <property type="term" value="F:hydrolase activity"/>
    <property type="evidence" value="ECO:0007669"/>
    <property type="project" value="InterPro"/>
</dbReference>
<evidence type="ECO:0000259" key="5">
    <source>
        <dbReference type="PROSITE" id="PS51987"/>
    </source>
</evidence>
<evidence type="ECO:0000256" key="2">
    <source>
        <dbReference type="PROSITE-ProRule" id="PRU01331"/>
    </source>
</evidence>
<dbReference type="InterPro" id="IPR006680">
    <property type="entry name" value="Amidohydro-rel"/>
</dbReference>